<dbReference type="AlphaFoldDB" id="A0A1Y2CZ22"/>
<evidence type="ECO:0000256" key="1">
    <source>
        <dbReference type="SAM" id="MobiDB-lite"/>
    </source>
</evidence>
<feature type="region of interest" description="Disordered" evidence="1">
    <location>
        <begin position="58"/>
        <end position="77"/>
    </location>
</feature>
<evidence type="ECO:0000313" key="3">
    <source>
        <dbReference type="Proteomes" id="UP000193642"/>
    </source>
</evidence>
<comment type="caution">
    <text evidence="2">The sequence shown here is derived from an EMBL/GenBank/DDBJ whole genome shotgun (WGS) entry which is preliminary data.</text>
</comment>
<protein>
    <submittedName>
        <fullName evidence="2">Uncharacterized protein</fullName>
    </submittedName>
</protein>
<organism evidence="2 3">
    <name type="scientific">Rhizoclosmatium globosum</name>
    <dbReference type="NCBI Taxonomy" id="329046"/>
    <lineage>
        <taxon>Eukaryota</taxon>
        <taxon>Fungi</taxon>
        <taxon>Fungi incertae sedis</taxon>
        <taxon>Chytridiomycota</taxon>
        <taxon>Chytridiomycota incertae sedis</taxon>
        <taxon>Chytridiomycetes</taxon>
        <taxon>Chytridiales</taxon>
        <taxon>Chytriomycetaceae</taxon>
        <taxon>Rhizoclosmatium</taxon>
    </lineage>
</organism>
<gene>
    <name evidence="2" type="ORF">BCR33DRAFT_459564</name>
</gene>
<accession>A0A1Y2CZ22</accession>
<feature type="compositionally biased region" description="Polar residues" evidence="1">
    <location>
        <begin position="178"/>
        <end position="188"/>
    </location>
</feature>
<feature type="region of interest" description="Disordered" evidence="1">
    <location>
        <begin position="146"/>
        <end position="188"/>
    </location>
</feature>
<dbReference type="EMBL" id="MCGO01000005">
    <property type="protein sequence ID" value="ORY51595.1"/>
    <property type="molecule type" value="Genomic_DNA"/>
</dbReference>
<dbReference type="Proteomes" id="UP000193642">
    <property type="component" value="Unassembled WGS sequence"/>
</dbReference>
<sequence>MRSSRTLPLAATSNLALPIRKQASYIPPVPSAELHRPNRELLKTVSISSMTESTTSIIDAKSSTSVSKRSSVTTPPSKIKKPSESFFLLSSKPITDEDVIQYNLLNKRASESVRNNKSTKSNSFQNLKSSKLDFFDTDSIGESITSYDRQSTGSKGVAMKRSTGSSNGVSDDWMRNMAQMSSRIKSKR</sequence>
<keyword evidence="3" id="KW-1185">Reference proteome</keyword>
<proteinExistence type="predicted"/>
<name>A0A1Y2CZ22_9FUNG</name>
<evidence type="ECO:0000313" key="2">
    <source>
        <dbReference type="EMBL" id="ORY51595.1"/>
    </source>
</evidence>
<reference evidence="2 3" key="1">
    <citation type="submission" date="2016-07" db="EMBL/GenBank/DDBJ databases">
        <title>Pervasive Adenine N6-methylation of Active Genes in Fungi.</title>
        <authorList>
            <consortium name="DOE Joint Genome Institute"/>
            <person name="Mondo S.J."/>
            <person name="Dannebaum R.O."/>
            <person name="Kuo R.C."/>
            <person name="Labutti K."/>
            <person name="Haridas S."/>
            <person name="Kuo A."/>
            <person name="Salamov A."/>
            <person name="Ahrendt S.R."/>
            <person name="Lipzen A."/>
            <person name="Sullivan W."/>
            <person name="Andreopoulos W.B."/>
            <person name="Clum A."/>
            <person name="Lindquist E."/>
            <person name="Daum C."/>
            <person name="Ramamoorthy G.K."/>
            <person name="Gryganskyi A."/>
            <person name="Culley D."/>
            <person name="Magnuson J.K."/>
            <person name="James T.Y."/>
            <person name="O'Malley M.A."/>
            <person name="Stajich J.E."/>
            <person name="Spatafora J.W."/>
            <person name="Visel A."/>
            <person name="Grigoriev I.V."/>
        </authorList>
    </citation>
    <scope>NUCLEOTIDE SEQUENCE [LARGE SCALE GENOMIC DNA]</scope>
    <source>
        <strain evidence="2 3">JEL800</strain>
    </source>
</reference>